<sequence length="328" mass="37693">MLWTQYWVPIPKSREAISFTELDITENKIDELLRKNIEMICDEEESMLVVGQQVRNASNGRSDLTAVDNNGNIVLIEIKRDPKDIENRKEAFEFQAIRYAASYATIADTEDLVNKIYGPYVEKYRDEFDHPSLTSSELATRILNDFLAINNVVDQFNKKQKIVLVASDFDEQTLSAVAWLNDSGVDISCFKLTPYKIQDTLVFNIIKILPLNKYTDYYVNFLDKSATTKKQKTGLTKRVLPKIDAMLEWGVVKPGDNIRAKDRKEKAVLLENGLVEYNGDILSMQKWLKGLYGWSSIQTYVFAVHEESGKTLAEIRSNYMEEQSQKEI</sequence>
<reference evidence="1 2" key="1">
    <citation type="submission" date="2023-07" db="EMBL/GenBank/DDBJ databases">
        <title>Novel species in genus Planococcus.</title>
        <authorList>
            <person name="Ning S."/>
        </authorList>
    </citation>
    <scope>NUCLEOTIDE SEQUENCE [LARGE SCALE GENOMIC DNA]</scope>
    <source>
        <strain evidence="1 2">N017</strain>
    </source>
</reference>
<evidence type="ECO:0008006" key="3">
    <source>
        <dbReference type="Google" id="ProtNLM"/>
    </source>
</evidence>
<dbReference type="EMBL" id="JAUJWU010000005">
    <property type="protein sequence ID" value="MDN7247089.1"/>
    <property type="molecule type" value="Genomic_DNA"/>
</dbReference>
<name>A0ABT8NGT0_9BACL</name>
<dbReference type="Proteomes" id="UP001172142">
    <property type="component" value="Unassembled WGS sequence"/>
</dbReference>
<comment type="caution">
    <text evidence="1">The sequence shown here is derived from an EMBL/GenBank/DDBJ whole genome shotgun (WGS) entry which is preliminary data.</text>
</comment>
<proteinExistence type="predicted"/>
<evidence type="ECO:0000313" key="1">
    <source>
        <dbReference type="EMBL" id="MDN7247089.1"/>
    </source>
</evidence>
<dbReference type="RefSeq" id="WP_301857398.1">
    <property type="nucleotide sequence ID" value="NZ_JAUJWU010000005.1"/>
</dbReference>
<gene>
    <name evidence="1" type="ORF">QWY13_16540</name>
</gene>
<accession>A0ABT8NGT0</accession>
<keyword evidence="2" id="KW-1185">Reference proteome</keyword>
<organism evidence="1 2">
    <name type="scientific">Planococcus shenhongbingii</name>
    <dbReference type="NCBI Taxonomy" id="3058398"/>
    <lineage>
        <taxon>Bacteria</taxon>
        <taxon>Bacillati</taxon>
        <taxon>Bacillota</taxon>
        <taxon>Bacilli</taxon>
        <taxon>Bacillales</taxon>
        <taxon>Caryophanaceae</taxon>
        <taxon>Planococcus</taxon>
    </lineage>
</organism>
<dbReference type="Gene3D" id="3.40.1350.10">
    <property type="match status" value="1"/>
</dbReference>
<evidence type="ECO:0000313" key="2">
    <source>
        <dbReference type="Proteomes" id="UP001172142"/>
    </source>
</evidence>
<dbReference type="InterPro" id="IPR011856">
    <property type="entry name" value="tRNA_endonuc-like_dom_sf"/>
</dbReference>
<protein>
    <recommendedName>
        <fullName evidence="3">RAMA domain-containing protein</fullName>
    </recommendedName>
</protein>